<feature type="domain" description="HPt" evidence="11">
    <location>
        <begin position="923"/>
        <end position="1027"/>
    </location>
</feature>
<organism evidence="12 13">
    <name type="scientific">Hymenobacter caeli</name>
    <dbReference type="NCBI Taxonomy" id="2735894"/>
    <lineage>
        <taxon>Bacteria</taxon>
        <taxon>Pseudomonadati</taxon>
        <taxon>Bacteroidota</taxon>
        <taxon>Cytophagia</taxon>
        <taxon>Cytophagales</taxon>
        <taxon>Hymenobacteraceae</taxon>
        <taxon>Hymenobacter</taxon>
    </lineage>
</organism>
<keyword evidence="13" id="KW-1185">Reference proteome</keyword>
<dbReference type="InterPro" id="IPR036641">
    <property type="entry name" value="HPT_dom_sf"/>
</dbReference>
<feature type="domain" description="PAC" evidence="10">
    <location>
        <begin position="217"/>
        <end position="271"/>
    </location>
</feature>
<dbReference type="Gene3D" id="3.30.565.10">
    <property type="entry name" value="Histidine kinase-like ATPase, C-terminal domain"/>
    <property type="match status" value="1"/>
</dbReference>
<dbReference type="Pfam" id="PF00072">
    <property type="entry name" value="Response_reg"/>
    <property type="match status" value="1"/>
</dbReference>
<dbReference type="InterPro" id="IPR001610">
    <property type="entry name" value="PAC"/>
</dbReference>
<dbReference type="SUPFAM" id="SSF52172">
    <property type="entry name" value="CheY-like"/>
    <property type="match status" value="1"/>
</dbReference>
<dbReference type="PANTHER" id="PTHR45339:SF5">
    <property type="entry name" value="HISTIDINE KINASE"/>
    <property type="match status" value="1"/>
</dbReference>
<dbReference type="PROSITE" id="PS50112">
    <property type="entry name" value="PAS"/>
    <property type="match status" value="1"/>
</dbReference>
<evidence type="ECO:0000259" key="11">
    <source>
        <dbReference type="PROSITE" id="PS50894"/>
    </source>
</evidence>
<dbReference type="Pfam" id="PF02518">
    <property type="entry name" value="HATPase_c"/>
    <property type="match status" value="1"/>
</dbReference>
<name>A0ABX2FJK4_9BACT</name>
<dbReference type="PRINTS" id="PR00344">
    <property type="entry name" value="BCTRLSENSOR"/>
</dbReference>
<dbReference type="SUPFAM" id="SSF55874">
    <property type="entry name" value="ATPase domain of HSP90 chaperone/DNA topoisomerase II/histidine kinase"/>
    <property type="match status" value="1"/>
</dbReference>
<dbReference type="InterPro" id="IPR036890">
    <property type="entry name" value="HATPase_C_sf"/>
</dbReference>
<feature type="coiled-coil region" evidence="6">
    <location>
        <begin position="11"/>
        <end position="38"/>
    </location>
</feature>
<dbReference type="InterPro" id="IPR004358">
    <property type="entry name" value="Sig_transdc_His_kin-like_C"/>
</dbReference>
<dbReference type="Pfam" id="PF08448">
    <property type="entry name" value="PAS_4"/>
    <property type="match status" value="3"/>
</dbReference>
<dbReference type="CDD" id="cd17546">
    <property type="entry name" value="REC_hyHK_CKI1_RcsC-like"/>
    <property type="match status" value="1"/>
</dbReference>
<dbReference type="InterPro" id="IPR008207">
    <property type="entry name" value="Sig_transdc_His_kin_Hpt_dom"/>
</dbReference>
<evidence type="ECO:0000256" key="5">
    <source>
        <dbReference type="PROSITE-ProRule" id="PRU00169"/>
    </source>
</evidence>
<dbReference type="SUPFAM" id="SSF55785">
    <property type="entry name" value="PYP-like sensor domain (PAS domain)"/>
    <property type="match status" value="3"/>
</dbReference>
<evidence type="ECO:0000259" key="7">
    <source>
        <dbReference type="PROSITE" id="PS50109"/>
    </source>
</evidence>
<dbReference type="SMART" id="SM00388">
    <property type="entry name" value="HisKA"/>
    <property type="match status" value="1"/>
</dbReference>
<dbReference type="InterPro" id="IPR013656">
    <property type="entry name" value="PAS_4"/>
</dbReference>
<dbReference type="SUPFAM" id="SSF47226">
    <property type="entry name" value="Histidine-containing phosphotransfer domain, HPT domain"/>
    <property type="match status" value="1"/>
</dbReference>
<feature type="domain" description="Histidine kinase" evidence="7">
    <location>
        <begin position="537"/>
        <end position="760"/>
    </location>
</feature>
<proteinExistence type="predicted"/>
<dbReference type="SMART" id="SM00448">
    <property type="entry name" value="REC"/>
    <property type="match status" value="1"/>
</dbReference>
<feature type="domain" description="PAC" evidence="10">
    <location>
        <begin position="343"/>
        <end position="394"/>
    </location>
</feature>
<dbReference type="PANTHER" id="PTHR45339">
    <property type="entry name" value="HYBRID SIGNAL TRANSDUCTION HISTIDINE KINASE J"/>
    <property type="match status" value="1"/>
</dbReference>
<dbReference type="EMBL" id="JABSNP010000001">
    <property type="protein sequence ID" value="NRT17294.1"/>
    <property type="molecule type" value="Genomic_DNA"/>
</dbReference>
<evidence type="ECO:0000313" key="12">
    <source>
        <dbReference type="EMBL" id="NRT17294.1"/>
    </source>
</evidence>
<feature type="domain" description="Response regulatory" evidence="8">
    <location>
        <begin position="785"/>
        <end position="904"/>
    </location>
</feature>
<dbReference type="CDD" id="cd00082">
    <property type="entry name" value="HisKA"/>
    <property type="match status" value="1"/>
</dbReference>
<accession>A0ABX2FJK4</accession>
<dbReference type="InterPro" id="IPR005467">
    <property type="entry name" value="His_kinase_dom"/>
</dbReference>
<feature type="domain" description="PAS" evidence="9">
    <location>
        <begin position="395"/>
        <end position="465"/>
    </location>
</feature>
<dbReference type="InterPro" id="IPR001789">
    <property type="entry name" value="Sig_transdc_resp-reg_receiver"/>
</dbReference>
<dbReference type="Pfam" id="PF00512">
    <property type="entry name" value="HisKA"/>
    <property type="match status" value="1"/>
</dbReference>
<evidence type="ECO:0000256" key="1">
    <source>
        <dbReference type="ARBA" id="ARBA00000085"/>
    </source>
</evidence>
<dbReference type="Gene3D" id="3.40.50.2300">
    <property type="match status" value="1"/>
</dbReference>
<dbReference type="Gene3D" id="3.30.450.20">
    <property type="entry name" value="PAS domain"/>
    <property type="match status" value="4"/>
</dbReference>
<protein>
    <recommendedName>
        <fullName evidence="2">histidine kinase</fullName>
        <ecNumber evidence="2">2.7.13.3</ecNumber>
    </recommendedName>
</protein>
<dbReference type="Gene3D" id="1.20.120.160">
    <property type="entry name" value="HPT domain"/>
    <property type="match status" value="1"/>
</dbReference>
<feature type="modified residue" description="4-aspartylphosphate" evidence="5">
    <location>
        <position position="835"/>
    </location>
</feature>
<dbReference type="Proteomes" id="UP000779507">
    <property type="component" value="Unassembled WGS sequence"/>
</dbReference>
<dbReference type="SMART" id="SM00091">
    <property type="entry name" value="PAS"/>
    <property type="match status" value="3"/>
</dbReference>
<dbReference type="InterPro" id="IPR000014">
    <property type="entry name" value="PAS"/>
</dbReference>
<evidence type="ECO:0000259" key="8">
    <source>
        <dbReference type="PROSITE" id="PS50110"/>
    </source>
</evidence>
<evidence type="ECO:0000256" key="3">
    <source>
        <dbReference type="ARBA" id="ARBA00022553"/>
    </source>
</evidence>
<dbReference type="RefSeq" id="WP_173808085.1">
    <property type="nucleotide sequence ID" value="NZ_JABSNP010000001.1"/>
</dbReference>
<evidence type="ECO:0000259" key="10">
    <source>
        <dbReference type="PROSITE" id="PS50113"/>
    </source>
</evidence>
<dbReference type="PROSITE" id="PS50894">
    <property type="entry name" value="HPT"/>
    <property type="match status" value="1"/>
</dbReference>
<dbReference type="NCBIfam" id="TIGR00229">
    <property type="entry name" value="sensory_box"/>
    <property type="match status" value="1"/>
</dbReference>
<dbReference type="CDD" id="cd00130">
    <property type="entry name" value="PAS"/>
    <property type="match status" value="1"/>
</dbReference>
<dbReference type="InterPro" id="IPR000700">
    <property type="entry name" value="PAS-assoc_C"/>
</dbReference>
<sequence length="1034" mass="110974">MPAASAAASPLAAAQARIQALEAELRAAQAANQQLRAAAALPDQNPNPVLRYDAAGERTYANPAAERLRHQLGPPAAAALRAQLRALVAHSLRAGHPYQTELRHGPHGLQVSLVPVGPDGCVNVYVVDVTARHEAEQRAAEQQAFYETVLNELPSQIAVFGPDQRYRYLNARTAPDAAERAQWLGKTVLDTAGFMGRPAAAAATRHRLLEQAVAEHRQVEWQEAHTGPTGRVEHYLRYYQPVFGADGGLAFIIGNSVDITGRVQAEEQLRAQQTFTELVLDTTPNVIYVRDLAQHVLFQNHACRDLLAVLRPAGAPAPNGVQAHERQAYAADDARVVEHRQEVVAEDRVTLPSGEVRWYHTVKRPLLRPDGAVHVLGVSTDITALKQAQHTLERSEKRYRDLMHYAQALICTYDLAGTVLSANPVLAALLGPPAAELVGQSVAAYLLAEDREKFAGYLARIAAAGEAEGVLRVRPRGGEQLRYLLYHNFVVREPGQAPYVISHAHDITGRILAEQATQRARDEAEATARARENFLANMSHEIRTPMNGVLGMTAQLAKTRLDPRQHELVRVVQASGQHLLVVLNNVLDMAKITAGKLDLEQTVFNLCDSLAEALHPLAVQAQEKGLAFHSTRLRDTCPVPWVVGDPHRLNQIVLNLVSNAVKFTARGSIAVKGEQLSETADTLTVRFSVQDTGAGIAPDKQALIFESFTQAYADTARRHGGTGLGLSISRALVAQMGGTLTLESAAGAGSTFAFVLTLPRAPAATGPALAAGAPAYDTGRLAGARVLLVEDNDVNRTVARMLLEPWGVRLDEVPDGLAALAQLAAAPPYDVVLMDIQLPGLSGVEVTQRLRQLPDPARAATPVVALTANAFRADVERYLAVGFNAYLAKPYGEVALYDTIAALLPAAAPAYDLVHLRQLAQGREQFVVKIIRSFLANAPASLAELRAAAAAADWERVARGVHHIKPNLLALGIKQPAAAIELLECLHHARPAGAVRPAPEALHGALAAVLGAVGQALRQLPAELPAELPAGLPA</sequence>
<dbReference type="SMART" id="SM00086">
    <property type="entry name" value="PAC"/>
    <property type="match status" value="3"/>
</dbReference>
<dbReference type="InterPro" id="IPR035965">
    <property type="entry name" value="PAS-like_dom_sf"/>
</dbReference>
<gene>
    <name evidence="12" type="ORF">HNP98_000097</name>
</gene>
<dbReference type="CDD" id="cd16922">
    <property type="entry name" value="HATPase_EvgS-ArcB-TorS-like"/>
    <property type="match status" value="1"/>
</dbReference>
<dbReference type="SUPFAM" id="SSF47384">
    <property type="entry name" value="Homodimeric domain of signal transducing histidine kinase"/>
    <property type="match status" value="1"/>
</dbReference>
<dbReference type="InterPro" id="IPR003661">
    <property type="entry name" value="HisK_dim/P_dom"/>
</dbReference>
<feature type="modified residue" description="Phosphohistidine" evidence="4">
    <location>
        <position position="962"/>
    </location>
</feature>
<dbReference type="InterPro" id="IPR036097">
    <property type="entry name" value="HisK_dim/P_sf"/>
</dbReference>
<dbReference type="PROSITE" id="PS50113">
    <property type="entry name" value="PAC"/>
    <property type="match status" value="2"/>
</dbReference>
<keyword evidence="3 5" id="KW-0597">Phosphoprotein</keyword>
<dbReference type="PROSITE" id="PS50110">
    <property type="entry name" value="RESPONSE_REGULATORY"/>
    <property type="match status" value="1"/>
</dbReference>
<dbReference type="InterPro" id="IPR003594">
    <property type="entry name" value="HATPase_dom"/>
</dbReference>
<dbReference type="EC" id="2.7.13.3" evidence="2"/>
<reference evidence="12 13" key="1">
    <citation type="submission" date="2020-05" db="EMBL/GenBank/DDBJ databases">
        <title>Genomic Encyclopedia of Type Strains, Phase IV (KMG-V): Genome sequencing to study the core and pangenomes of soil and plant-associated prokaryotes.</title>
        <authorList>
            <person name="Whitman W."/>
        </authorList>
    </citation>
    <scope>NUCLEOTIDE SEQUENCE [LARGE SCALE GENOMIC DNA]</scope>
    <source>
        <strain evidence="12 13">9A</strain>
    </source>
</reference>
<keyword evidence="6" id="KW-0175">Coiled coil</keyword>
<evidence type="ECO:0000256" key="2">
    <source>
        <dbReference type="ARBA" id="ARBA00012438"/>
    </source>
</evidence>
<dbReference type="SMART" id="SM00387">
    <property type="entry name" value="HATPase_c"/>
    <property type="match status" value="1"/>
</dbReference>
<evidence type="ECO:0000256" key="4">
    <source>
        <dbReference type="PROSITE-ProRule" id="PRU00110"/>
    </source>
</evidence>
<evidence type="ECO:0000259" key="9">
    <source>
        <dbReference type="PROSITE" id="PS50112"/>
    </source>
</evidence>
<evidence type="ECO:0000313" key="13">
    <source>
        <dbReference type="Proteomes" id="UP000779507"/>
    </source>
</evidence>
<comment type="caution">
    <text evidence="12">The sequence shown here is derived from an EMBL/GenBank/DDBJ whole genome shotgun (WGS) entry which is preliminary data.</text>
</comment>
<dbReference type="PROSITE" id="PS50109">
    <property type="entry name" value="HIS_KIN"/>
    <property type="match status" value="1"/>
</dbReference>
<comment type="catalytic activity">
    <reaction evidence="1">
        <text>ATP + protein L-histidine = ADP + protein N-phospho-L-histidine.</text>
        <dbReference type="EC" id="2.7.13.3"/>
    </reaction>
</comment>
<evidence type="ECO:0000256" key="6">
    <source>
        <dbReference type="SAM" id="Coils"/>
    </source>
</evidence>
<dbReference type="InterPro" id="IPR011006">
    <property type="entry name" value="CheY-like_superfamily"/>
</dbReference>
<dbReference type="Gene3D" id="1.10.287.130">
    <property type="match status" value="1"/>
</dbReference>